<protein>
    <recommendedName>
        <fullName evidence="7">Glycosyltransferase 2-like domain-containing protein</fullName>
    </recommendedName>
</protein>
<keyword evidence="9" id="KW-1185">Reference proteome</keyword>
<evidence type="ECO:0000256" key="6">
    <source>
        <dbReference type="SAM" id="Phobius"/>
    </source>
</evidence>
<name>A0ABP7QFQ6_9BURK</name>
<evidence type="ECO:0000313" key="8">
    <source>
        <dbReference type="EMBL" id="GAA3981811.1"/>
    </source>
</evidence>
<sequence length="330" mass="36047">MADEVKGSLGLVVIGRNEGERLRVCLQSALGGCQAASAGRTVVYVDSGSTDGSVALARSLGARVVALDMAQPFTAARARNAGLEALRGHDPAVQWVQFVDGDCELLPGWLNAAQAFLRDHSGHAVVAGRLRERHPERSVFNRLCDIEWNTPVGDAKACGGIAMMRLAPLQAVGGFREDLIAGEEPELCVRLRAAGWKVHRLGADMALHDAAMLHWRQWWRRTVRGGFAFAQGAWLHGQAPEHHWVAETRRALLWGAALPLAALVGAAVLGPWGLALLLVYPLQVLRLARKLRDVPRAFFLVAGKWAEAWGALQFYAGQLRGRRRELIEYK</sequence>
<evidence type="ECO:0000256" key="4">
    <source>
        <dbReference type="ARBA" id="ARBA00022679"/>
    </source>
</evidence>
<keyword evidence="6" id="KW-1133">Transmembrane helix</keyword>
<evidence type="ECO:0000256" key="1">
    <source>
        <dbReference type="ARBA" id="ARBA00004236"/>
    </source>
</evidence>
<dbReference type="InterPro" id="IPR029044">
    <property type="entry name" value="Nucleotide-diphossugar_trans"/>
</dbReference>
<feature type="transmembrane region" description="Helical" evidence="6">
    <location>
        <begin position="252"/>
        <end position="282"/>
    </location>
</feature>
<keyword evidence="2" id="KW-1003">Cell membrane</keyword>
<feature type="domain" description="Glycosyltransferase 2-like" evidence="7">
    <location>
        <begin position="12"/>
        <end position="134"/>
    </location>
</feature>
<evidence type="ECO:0000256" key="5">
    <source>
        <dbReference type="ARBA" id="ARBA00023136"/>
    </source>
</evidence>
<organism evidence="8 9">
    <name type="scientific">Comamonas faecalis</name>
    <dbReference type="NCBI Taxonomy" id="1387849"/>
    <lineage>
        <taxon>Bacteria</taxon>
        <taxon>Pseudomonadati</taxon>
        <taxon>Pseudomonadota</taxon>
        <taxon>Betaproteobacteria</taxon>
        <taxon>Burkholderiales</taxon>
        <taxon>Comamonadaceae</taxon>
        <taxon>Comamonas</taxon>
    </lineage>
</organism>
<evidence type="ECO:0000313" key="9">
    <source>
        <dbReference type="Proteomes" id="UP001501627"/>
    </source>
</evidence>
<dbReference type="Pfam" id="PF00535">
    <property type="entry name" value="Glycos_transf_2"/>
    <property type="match status" value="1"/>
</dbReference>
<keyword evidence="4" id="KW-0808">Transferase</keyword>
<dbReference type="PANTHER" id="PTHR43646">
    <property type="entry name" value="GLYCOSYLTRANSFERASE"/>
    <property type="match status" value="1"/>
</dbReference>
<dbReference type="InterPro" id="IPR001173">
    <property type="entry name" value="Glyco_trans_2-like"/>
</dbReference>
<keyword evidence="5 6" id="KW-0472">Membrane</keyword>
<evidence type="ECO:0000256" key="2">
    <source>
        <dbReference type="ARBA" id="ARBA00022475"/>
    </source>
</evidence>
<dbReference type="Proteomes" id="UP001501627">
    <property type="component" value="Unassembled WGS sequence"/>
</dbReference>
<evidence type="ECO:0000256" key="3">
    <source>
        <dbReference type="ARBA" id="ARBA00022676"/>
    </source>
</evidence>
<dbReference type="PANTHER" id="PTHR43646:SF2">
    <property type="entry name" value="GLYCOSYLTRANSFERASE 2-LIKE DOMAIN-CONTAINING PROTEIN"/>
    <property type="match status" value="1"/>
</dbReference>
<accession>A0ABP7QFQ6</accession>
<dbReference type="Gene3D" id="3.90.550.10">
    <property type="entry name" value="Spore Coat Polysaccharide Biosynthesis Protein SpsA, Chain A"/>
    <property type="match status" value="1"/>
</dbReference>
<keyword evidence="6" id="KW-0812">Transmembrane</keyword>
<dbReference type="CDD" id="cd00761">
    <property type="entry name" value="Glyco_tranf_GTA_type"/>
    <property type="match status" value="1"/>
</dbReference>
<evidence type="ECO:0000259" key="7">
    <source>
        <dbReference type="Pfam" id="PF00535"/>
    </source>
</evidence>
<dbReference type="EMBL" id="BAABBP010000001">
    <property type="protein sequence ID" value="GAA3981811.1"/>
    <property type="molecule type" value="Genomic_DNA"/>
</dbReference>
<keyword evidence="3" id="KW-0328">Glycosyltransferase</keyword>
<comment type="subcellular location">
    <subcellularLocation>
        <location evidence="1">Cell membrane</location>
    </subcellularLocation>
</comment>
<reference evidence="9" key="1">
    <citation type="journal article" date="2019" name="Int. J. Syst. Evol. Microbiol.">
        <title>The Global Catalogue of Microorganisms (GCM) 10K type strain sequencing project: providing services to taxonomists for standard genome sequencing and annotation.</title>
        <authorList>
            <consortium name="The Broad Institute Genomics Platform"/>
            <consortium name="The Broad Institute Genome Sequencing Center for Infectious Disease"/>
            <person name="Wu L."/>
            <person name="Ma J."/>
        </authorList>
    </citation>
    <scope>NUCLEOTIDE SEQUENCE [LARGE SCALE GENOMIC DNA]</scope>
    <source>
        <strain evidence="9">JCM 17561</strain>
    </source>
</reference>
<gene>
    <name evidence="8" type="ORF">GCM10022279_01770</name>
</gene>
<proteinExistence type="predicted"/>
<comment type="caution">
    <text evidence="8">The sequence shown here is derived from an EMBL/GenBank/DDBJ whole genome shotgun (WGS) entry which is preliminary data.</text>
</comment>
<dbReference type="SUPFAM" id="SSF53448">
    <property type="entry name" value="Nucleotide-diphospho-sugar transferases"/>
    <property type="match status" value="1"/>
</dbReference>